<feature type="binding site" evidence="6">
    <location>
        <position position="121"/>
    </location>
    <ligand>
        <name>Mg(2+)</name>
        <dbReference type="ChEBI" id="CHEBI:18420"/>
    </ligand>
</feature>
<dbReference type="Pfam" id="PF03328">
    <property type="entry name" value="HpcH_HpaI"/>
    <property type="match status" value="1"/>
</dbReference>
<feature type="binding site" evidence="6">
    <location>
        <position position="148"/>
    </location>
    <ligand>
        <name>Mg(2+)</name>
        <dbReference type="ChEBI" id="CHEBI:18420"/>
    </ligand>
</feature>
<evidence type="ECO:0000259" key="7">
    <source>
        <dbReference type="Pfam" id="PF03328"/>
    </source>
</evidence>
<dbReference type="PANTHER" id="PTHR32308:SF10">
    <property type="entry name" value="CITRATE LYASE SUBUNIT BETA"/>
    <property type="match status" value="1"/>
</dbReference>
<feature type="binding site" evidence="5">
    <location>
        <position position="121"/>
    </location>
    <ligand>
        <name>substrate</name>
    </ligand>
</feature>
<evidence type="ECO:0000313" key="9">
    <source>
        <dbReference type="Proteomes" id="UP001165565"/>
    </source>
</evidence>
<dbReference type="PIRSF" id="PIRSF015582">
    <property type="entry name" value="Cit_lyase_B"/>
    <property type="match status" value="1"/>
</dbReference>
<dbReference type="InterPro" id="IPR011206">
    <property type="entry name" value="Citrate_lyase_beta/mcl1/mcl2"/>
</dbReference>
<comment type="caution">
    <text evidence="8">The sequence shown here is derived from an EMBL/GenBank/DDBJ whole genome shotgun (WGS) entry which is preliminary data.</text>
</comment>
<evidence type="ECO:0000256" key="2">
    <source>
        <dbReference type="ARBA" id="ARBA00005568"/>
    </source>
</evidence>
<keyword evidence="9" id="KW-1185">Reference proteome</keyword>
<dbReference type="GO" id="GO:0006107">
    <property type="term" value="P:oxaloacetate metabolic process"/>
    <property type="evidence" value="ECO:0007669"/>
    <property type="project" value="TreeGrafter"/>
</dbReference>
<dbReference type="Proteomes" id="UP001165565">
    <property type="component" value="Unassembled WGS sequence"/>
</dbReference>
<dbReference type="SUPFAM" id="SSF51621">
    <property type="entry name" value="Phosphoenolpyruvate/pyruvate domain"/>
    <property type="match status" value="1"/>
</dbReference>
<dbReference type="GO" id="GO:0016829">
    <property type="term" value="F:lyase activity"/>
    <property type="evidence" value="ECO:0007669"/>
    <property type="project" value="UniProtKB-KW"/>
</dbReference>
<proteinExistence type="inferred from homology"/>
<dbReference type="GO" id="GO:0000287">
    <property type="term" value="F:magnesium ion binding"/>
    <property type="evidence" value="ECO:0007669"/>
    <property type="project" value="TreeGrafter"/>
</dbReference>
<dbReference type="AlphaFoldDB" id="A0AA41Z6W1"/>
<dbReference type="EMBL" id="JANFAV010000002">
    <property type="protein sequence ID" value="MCW6533952.1"/>
    <property type="molecule type" value="Genomic_DNA"/>
</dbReference>
<feature type="domain" description="HpcH/HpaI aldolase/citrate lyase" evidence="7">
    <location>
        <begin position="2"/>
        <end position="215"/>
    </location>
</feature>
<comment type="similarity">
    <text evidence="2">Belongs to the HpcH/HpaI aldolase family.</text>
</comment>
<organism evidence="8 9">
    <name type="scientific">Sphingomonas lycopersici</name>
    <dbReference type="NCBI Taxonomy" id="2951807"/>
    <lineage>
        <taxon>Bacteria</taxon>
        <taxon>Pseudomonadati</taxon>
        <taxon>Pseudomonadota</taxon>
        <taxon>Alphaproteobacteria</taxon>
        <taxon>Sphingomonadales</taxon>
        <taxon>Sphingomonadaceae</taxon>
        <taxon>Sphingomonas</taxon>
    </lineage>
</organism>
<dbReference type="InterPro" id="IPR005000">
    <property type="entry name" value="Aldolase/citrate-lyase_domain"/>
</dbReference>
<evidence type="ECO:0000256" key="1">
    <source>
        <dbReference type="ARBA" id="ARBA00001946"/>
    </source>
</evidence>
<sequence length="278" mass="28965">MRSKLFVPCSRPEFFAKAIDGAADALSFDLEDSVPPAEKPAARARLAAFLCSDQAMASAKRLIVRVNALDTPFFADDLAALAGLRVDLINLPKADTPDIVRAAAAQIDALPLAAGLLVTIETAAALADAAAVAAAHPRVAGLQVGLNDLFAPLGIDRADPRHVHAALWPIRLAAGRAGCFAYDGAWPDLADDTGFRIEAELARSLGYIGKSCIHPRQIAIANAVFDRGAELDRARRLVAAATAAEAQGKGAFVFDGAMVDAPAINAARAILRRAGDTA</sequence>
<name>A0AA41Z6W1_9SPHN</name>
<dbReference type="PANTHER" id="PTHR32308">
    <property type="entry name" value="LYASE BETA SUBUNIT, PUTATIVE (AFU_ORTHOLOGUE AFUA_4G13030)-RELATED"/>
    <property type="match status" value="1"/>
</dbReference>
<keyword evidence="8" id="KW-0456">Lyase</keyword>
<accession>A0AA41Z6W1</accession>
<evidence type="ECO:0000256" key="6">
    <source>
        <dbReference type="PIRSR" id="PIRSR015582-2"/>
    </source>
</evidence>
<reference evidence="8" key="1">
    <citation type="submission" date="2022-06" db="EMBL/GenBank/DDBJ databases">
        <title>Sphingomonas sp. nov. isolated from rhizosphere soil of tomato.</title>
        <authorList>
            <person name="Dong H."/>
            <person name="Gao R."/>
        </authorList>
    </citation>
    <scope>NUCLEOTIDE SEQUENCE</scope>
    <source>
        <strain evidence="8">MMSM24</strain>
    </source>
</reference>
<evidence type="ECO:0000313" key="8">
    <source>
        <dbReference type="EMBL" id="MCW6533952.1"/>
    </source>
</evidence>
<dbReference type="InterPro" id="IPR015813">
    <property type="entry name" value="Pyrv/PenolPyrv_kinase-like_dom"/>
</dbReference>
<evidence type="ECO:0000256" key="4">
    <source>
        <dbReference type="ARBA" id="ARBA00022842"/>
    </source>
</evidence>
<dbReference type="RefSeq" id="WP_265267972.1">
    <property type="nucleotide sequence ID" value="NZ_JANFAV010000002.1"/>
</dbReference>
<protein>
    <submittedName>
        <fullName evidence="8">CoA ester lyase</fullName>
    </submittedName>
</protein>
<dbReference type="InterPro" id="IPR040442">
    <property type="entry name" value="Pyrv_kinase-like_dom_sf"/>
</dbReference>
<evidence type="ECO:0000256" key="5">
    <source>
        <dbReference type="PIRSR" id="PIRSR015582-1"/>
    </source>
</evidence>
<evidence type="ECO:0000256" key="3">
    <source>
        <dbReference type="ARBA" id="ARBA00022723"/>
    </source>
</evidence>
<dbReference type="Gene3D" id="3.20.20.60">
    <property type="entry name" value="Phosphoenolpyruvate-binding domains"/>
    <property type="match status" value="1"/>
</dbReference>
<keyword evidence="4 6" id="KW-0460">Magnesium</keyword>
<comment type="cofactor">
    <cofactor evidence="1">
        <name>Mg(2+)</name>
        <dbReference type="ChEBI" id="CHEBI:18420"/>
    </cofactor>
</comment>
<feature type="binding site" evidence="5">
    <location>
        <position position="65"/>
    </location>
    <ligand>
        <name>substrate</name>
    </ligand>
</feature>
<keyword evidence="3 6" id="KW-0479">Metal-binding</keyword>
<gene>
    <name evidence="8" type="ORF">NEE01_04065</name>
</gene>